<reference evidence="1 2" key="1">
    <citation type="submission" date="2023-08" db="EMBL/GenBank/DDBJ databases">
        <title>Draft genome sequence of Thermococcus waiotapuensis WT1T, a thermophilic sulphur-dependent archaeon from order Thermococcales.</title>
        <authorList>
            <person name="Manners S.H."/>
            <person name="Carere C.R."/>
            <person name="Dhami M.K."/>
            <person name="Dobson R.C.J."/>
            <person name="Stott M.B."/>
        </authorList>
    </citation>
    <scope>NUCLEOTIDE SEQUENCE [LARGE SCALE GENOMIC DNA]</scope>
    <source>
        <strain evidence="1 2">WT1</strain>
    </source>
</reference>
<evidence type="ECO:0000313" key="2">
    <source>
        <dbReference type="Proteomes" id="UP001245683"/>
    </source>
</evidence>
<proteinExistence type="predicted"/>
<keyword evidence="2" id="KW-1185">Reference proteome</keyword>
<dbReference type="RefSeq" id="WP_315342955.1">
    <property type="nucleotide sequence ID" value="NZ_JAVDZE010000005.1"/>
</dbReference>
<dbReference type="EMBL" id="JAVDZE010000005">
    <property type="protein sequence ID" value="MDV3104564.1"/>
    <property type="molecule type" value="Genomic_DNA"/>
</dbReference>
<evidence type="ECO:0000313" key="1">
    <source>
        <dbReference type="EMBL" id="MDV3104564.1"/>
    </source>
</evidence>
<gene>
    <name evidence="1" type="ORF">RBI02_08465</name>
</gene>
<comment type="caution">
    <text evidence="1">The sequence shown here is derived from an EMBL/GenBank/DDBJ whole genome shotgun (WGS) entry which is preliminary data.</text>
</comment>
<organism evidence="1 2">
    <name type="scientific">Thermococcus waiotapuensis</name>
    <dbReference type="NCBI Taxonomy" id="90909"/>
    <lineage>
        <taxon>Archaea</taxon>
        <taxon>Methanobacteriati</taxon>
        <taxon>Methanobacteriota</taxon>
        <taxon>Thermococci</taxon>
        <taxon>Thermococcales</taxon>
        <taxon>Thermococcaceae</taxon>
        <taxon>Thermococcus</taxon>
    </lineage>
</organism>
<sequence length="266" mass="30456">MAHLSFYFTAEDEGFPILITAAETVFLTDEPVPVQEFMEVLERLAKLKGSGDFFGLKIVRTGEHVTIKLPDGRDFRIPVRGFNKNIQRTIKNISFVIQRKPVDVEYLRFRLFRPGEFWDEGEESYLNEYDIEVYGDVYVLNATINLKDYIDDLKELKEFIEKGKLPKEEWRVVWNPAQLKQDLEKALSTLVGSASLTHPPFVRFTLGTYDPLEIIYASSIGDTVVLFFVAGAKITVKVSKNVLLRAIDEAIEEAEKELGKLSRKVI</sequence>
<dbReference type="AlphaFoldDB" id="A0AAE4NVB9"/>
<dbReference type="Proteomes" id="UP001245683">
    <property type="component" value="Unassembled WGS sequence"/>
</dbReference>
<accession>A0AAE4NVB9</accession>
<name>A0AAE4NVB9_9EURY</name>
<protein>
    <submittedName>
        <fullName evidence="1">Uncharacterized protein</fullName>
    </submittedName>
</protein>